<gene>
    <name evidence="2" type="ORF">chiPu_0016666</name>
</gene>
<sequence length="169" mass="19210">MHHEGGSCFVLSERERERERERHPPPKAWTGQHLYPSSAQDRIETDRDITQEINQPQSLLGQNQLAGAGGQQCKHLEPALGCGFSVIQSQLGVVQPDGFIRRVEEFLNSQFRFATFEARHMTDKAPCNNSDRRRRSLILTPTRVGKDQKCLEAWPCCILELNWASVNSP</sequence>
<evidence type="ECO:0000256" key="1">
    <source>
        <dbReference type="SAM" id="MobiDB-lite"/>
    </source>
</evidence>
<comment type="caution">
    <text evidence="2">The sequence shown here is derived from an EMBL/GenBank/DDBJ whole genome shotgun (WGS) entry which is preliminary data.</text>
</comment>
<feature type="compositionally biased region" description="Basic and acidic residues" evidence="1">
    <location>
        <begin position="12"/>
        <end position="24"/>
    </location>
</feature>
<protein>
    <submittedName>
        <fullName evidence="2">Uncharacterized protein</fullName>
    </submittedName>
</protein>
<dbReference type="Proteomes" id="UP000287033">
    <property type="component" value="Unassembled WGS sequence"/>
</dbReference>
<evidence type="ECO:0000313" key="3">
    <source>
        <dbReference type="Proteomes" id="UP000287033"/>
    </source>
</evidence>
<proteinExistence type="predicted"/>
<evidence type="ECO:0000313" key="2">
    <source>
        <dbReference type="EMBL" id="GCC38154.1"/>
    </source>
</evidence>
<reference evidence="2 3" key="1">
    <citation type="journal article" date="2018" name="Nat. Ecol. Evol.">
        <title>Shark genomes provide insights into elasmobranch evolution and the origin of vertebrates.</title>
        <authorList>
            <person name="Hara Y"/>
            <person name="Yamaguchi K"/>
            <person name="Onimaru K"/>
            <person name="Kadota M"/>
            <person name="Koyanagi M"/>
            <person name="Keeley SD"/>
            <person name="Tatsumi K"/>
            <person name="Tanaka K"/>
            <person name="Motone F"/>
            <person name="Kageyama Y"/>
            <person name="Nozu R"/>
            <person name="Adachi N"/>
            <person name="Nishimura O"/>
            <person name="Nakagawa R"/>
            <person name="Tanegashima C"/>
            <person name="Kiyatake I"/>
            <person name="Matsumoto R"/>
            <person name="Murakumo K"/>
            <person name="Nishida K"/>
            <person name="Terakita A"/>
            <person name="Kuratani S"/>
            <person name="Sato K"/>
            <person name="Hyodo S Kuraku.S."/>
        </authorList>
    </citation>
    <scope>NUCLEOTIDE SEQUENCE [LARGE SCALE GENOMIC DNA]</scope>
</reference>
<keyword evidence="3" id="KW-1185">Reference proteome</keyword>
<name>A0A401T6D6_CHIPU</name>
<feature type="region of interest" description="Disordered" evidence="1">
    <location>
        <begin position="1"/>
        <end position="33"/>
    </location>
</feature>
<organism evidence="2 3">
    <name type="scientific">Chiloscyllium punctatum</name>
    <name type="common">Brownbanded bambooshark</name>
    <name type="synonym">Hemiscyllium punctatum</name>
    <dbReference type="NCBI Taxonomy" id="137246"/>
    <lineage>
        <taxon>Eukaryota</taxon>
        <taxon>Metazoa</taxon>
        <taxon>Chordata</taxon>
        <taxon>Craniata</taxon>
        <taxon>Vertebrata</taxon>
        <taxon>Chondrichthyes</taxon>
        <taxon>Elasmobranchii</taxon>
        <taxon>Galeomorphii</taxon>
        <taxon>Galeoidea</taxon>
        <taxon>Orectolobiformes</taxon>
        <taxon>Hemiscylliidae</taxon>
        <taxon>Chiloscyllium</taxon>
    </lineage>
</organism>
<accession>A0A401T6D6</accession>
<dbReference type="EMBL" id="BEZZ01001123">
    <property type="protein sequence ID" value="GCC38154.1"/>
    <property type="molecule type" value="Genomic_DNA"/>
</dbReference>
<dbReference type="AlphaFoldDB" id="A0A401T6D6"/>